<sequence>MKLMHQDAGPQAGTMSGSVDSTPRLTVVQLIPALQSGGAERSALEVARALVQAGHRSVVISAGGRLVEQLLAEGSEHITLDIGRKSLATLWRLGALRRHLRELRPDIVHARSRVPAWLGWWALKGLDPRPHFVTTVHGLNSPGRYSAILLRGERVIVVSQTLRDYVLGHYRWLEPGRVRVIPRGIDPEAFPYGHRPDEAWKRAFFAEYPALAGAPLLTLPGRGSRLKGHHDAIELLADLKRRGIDVRLLLLGVIEAGREAYVEELRKLIRDRGVEAQVVLTPPRSDVRDVYAISSLILQLSNKPESFGRTVIEALSLCRPVLGYAHGGVGELLAELYPAGRVPPGDRERLVERAAELLRVAPPIPMLQSYRLEDMQQATLSLYGDVVAG</sequence>
<dbReference type="InterPro" id="IPR001296">
    <property type="entry name" value="Glyco_trans_1"/>
</dbReference>
<dbReference type="PANTHER" id="PTHR12526:SF638">
    <property type="entry name" value="SPORE COAT PROTEIN SA"/>
    <property type="match status" value="1"/>
</dbReference>
<accession>A0ABW8KE18</accession>
<evidence type="ECO:0000259" key="1">
    <source>
        <dbReference type="Pfam" id="PF00534"/>
    </source>
</evidence>
<dbReference type="Pfam" id="PF00534">
    <property type="entry name" value="Glycos_transf_1"/>
    <property type="match status" value="1"/>
</dbReference>
<evidence type="ECO:0000313" key="3">
    <source>
        <dbReference type="EMBL" id="MFK2930384.1"/>
    </source>
</evidence>
<name>A0ABW8KE18_9GAMM</name>
<evidence type="ECO:0000259" key="2">
    <source>
        <dbReference type="Pfam" id="PF13439"/>
    </source>
</evidence>
<dbReference type="PANTHER" id="PTHR12526">
    <property type="entry name" value="GLYCOSYLTRANSFERASE"/>
    <property type="match status" value="1"/>
</dbReference>
<dbReference type="SUPFAM" id="SSF53756">
    <property type="entry name" value="UDP-Glycosyltransferase/glycogen phosphorylase"/>
    <property type="match status" value="1"/>
</dbReference>
<dbReference type="EMBL" id="JADIKL010000003">
    <property type="protein sequence ID" value="MFK2930384.1"/>
    <property type="molecule type" value="Genomic_DNA"/>
</dbReference>
<reference evidence="3 4" key="1">
    <citation type="submission" date="2020-10" db="EMBL/GenBank/DDBJ databases">
        <title>Phylogeny of dyella-like bacteria.</title>
        <authorList>
            <person name="Fu J."/>
        </authorList>
    </citation>
    <scope>NUCLEOTIDE SEQUENCE [LARGE SCALE GENOMIC DNA]</scope>
    <source>
        <strain evidence="3 4">DKC-1</strain>
    </source>
</reference>
<organism evidence="3 4">
    <name type="scientific">Dyella agri</name>
    <dbReference type="NCBI Taxonomy" id="1926869"/>
    <lineage>
        <taxon>Bacteria</taxon>
        <taxon>Pseudomonadati</taxon>
        <taxon>Pseudomonadota</taxon>
        <taxon>Gammaproteobacteria</taxon>
        <taxon>Lysobacterales</taxon>
        <taxon>Rhodanobacteraceae</taxon>
        <taxon>Dyella</taxon>
    </lineage>
</organism>
<dbReference type="Proteomes" id="UP001620397">
    <property type="component" value="Unassembled WGS sequence"/>
</dbReference>
<dbReference type="Pfam" id="PF13439">
    <property type="entry name" value="Glyco_transf_4"/>
    <property type="match status" value="1"/>
</dbReference>
<keyword evidence="4" id="KW-1185">Reference proteome</keyword>
<feature type="domain" description="Glycosyltransferase subfamily 4-like N-terminal" evidence="2">
    <location>
        <begin position="37"/>
        <end position="188"/>
    </location>
</feature>
<gene>
    <name evidence="3" type="ORF">ISP14_06200</name>
</gene>
<feature type="domain" description="Glycosyl transferase family 1" evidence="1">
    <location>
        <begin position="213"/>
        <end position="359"/>
    </location>
</feature>
<dbReference type="InterPro" id="IPR028098">
    <property type="entry name" value="Glyco_trans_4-like_N"/>
</dbReference>
<comment type="caution">
    <text evidence="3">The sequence shown here is derived from an EMBL/GenBank/DDBJ whole genome shotgun (WGS) entry which is preliminary data.</text>
</comment>
<protein>
    <submittedName>
        <fullName evidence="3">Glycosyltransferase</fullName>
    </submittedName>
</protein>
<evidence type="ECO:0000313" key="4">
    <source>
        <dbReference type="Proteomes" id="UP001620397"/>
    </source>
</evidence>
<dbReference type="Gene3D" id="3.40.50.2000">
    <property type="entry name" value="Glycogen Phosphorylase B"/>
    <property type="match status" value="2"/>
</dbReference>
<proteinExistence type="predicted"/>